<evidence type="ECO:0000313" key="2">
    <source>
        <dbReference type="Proteomes" id="UP000824120"/>
    </source>
</evidence>
<reference evidence="1 2" key="1">
    <citation type="submission" date="2020-09" db="EMBL/GenBank/DDBJ databases">
        <title>De no assembly of potato wild relative species, Solanum commersonii.</title>
        <authorList>
            <person name="Cho K."/>
        </authorList>
    </citation>
    <scope>NUCLEOTIDE SEQUENCE [LARGE SCALE GENOMIC DNA]</scope>
    <source>
        <strain evidence="1">LZ3.2</strain>
        <tissue evidence="1">Leaf</tissue>
    </source>
</reference>
<gene>
    <name evidence="1" type="ORF">H5410_006863</name>
</gene>
<dbReference type="InterPro" id="IPR050710">
    <property type="entry name" value="Band7/mec-2_domain"/>
</dbReference>
<protein>
    <submittedName>
        <fullName evidence="1">Uncharacterized protein</fullName>
    </submittedName>
</protein>
<dbReference type="OrthoDB" id="434619at2759"/>
<organism evidence="1 2">
    <name type="scientific">Solanum commersonii</name>
    <name type="common">Commerson's wild potato</name>
    <name type="synonym">Commerson's nightshade</name>
    <dbReference type="NCBI Taxonomy" id="4109"/>
    <lineage>
        <taxon>Eukaryota</taxon>
        <taxon>Viridiplantae</taxon>
        <taxon>Streptophyta</taxon>
        <taxon>Embryophyta</taxon>
        <taxon>Tracheophyta</taxon>
        <taxon>Spermatophyta</taxon>
        <taxon>Magnoliopsida</taxon>
        <taxon>eudicotyledons</taxon>
        <taxon>Gunneridae</taxon>
        <taxon>Pentapetalae</taxon>
        <taxon>asterids</taxon>
        <taxon>lamiids</taxon>
        <taxon>Solanales</taxon>
        <taxon>Solanaceae</taxon>
        <taxon>Solanoideae</taxon>
        <taxon>Solaneae</taxon>
        <taxon>Solanum</taxon>
    </lineage>
</organism>
<dbReference type="AlphaFoldDB" id="A0A9J6AAI2"/>
<dbReference type="Proteomes" id="UP000824120">
    <property type="component" value="Chromosome 2"/>
</dbReference>
<proteinExistence type="predicted"/>
<accession>A0A9J6AAI2</accession>
<dbReference type="EMBL" id="JACXVP010000002">
    <property type="protein sequence ID" value="KAG5621645.1"/>
    <property type="molecule type" value="Genomic_DNA"/>
</dbReference>
<evidence type="ECO:0000313" key="1">
    <source>
        <dbReference type="EMBL" id="KAG5621645.1"/>
    </source>
</evidence>
<dbReference type="InterPro" id="IPR036013">
    <property type="entry name" value="Band_7/SPFH_dom_sf"/>
</dbReference>
<name>A0A9J6AAI2_SOLCO</name>
<dbReference type="PANTHER" id="PTHR43327:SF34">
    <property type="entry name" value="HYPERSENSITIVE-INDUCED RESPONSE PROTEIN 1-LIKE"/>
    <property type="match status" value="1"/>
</dbReference>
<comment type="caution">
    <text evidence="1">The sequence shown here is derived from an EMBL/GenBank/DDBJ whole genome shotgun (WGS) entry which is preliminary data.</text>
</comment>
<dbReference type="Gene3D" id="3.30.479.30">
    <property type="entry name" value="Band 7 domain"/>
    <property type="match status" value="1"/>
</dbReference>
<dbReference type="PANTHER" id="PTHR43327">
    <property type="entry name" value="STOMATIN-LIKE PROTEIN 2, MITOCHONDRIAL"/>
    <property type="match status" value="1"/>
</dbReference>
<dbReference type="SUPFAM" id="SSF117892">
    <property type="entry name" value="Band 7/SPFH domain"/>
    <property type="match status" value="1"/>
</dbReference>
<sequence>MGNLFCCVQVDQSTVAIKEKFGNRVAGYLTLRLQQLDVRCETKSKDNVFVTIVGSIQYYRALVDKATDAFYKLSDTRSKIQSYVFDASVPKLDLDDVFEQKNQIAKAVEDELEKFPGNLIGQVNKEICRTVITPINIPPNKIMDT</sequence>
<keyword evidence="2" id="KW-1185">Reference proteome</keyword>